<sequence>MSNNPAAEAQAPQDIQGDGRWMSLHNAFLHDAKEKEPEVVLIGDSLIANLSQSMLWKQMFEPLHCLNFGIGGDRTQHVLWRVLNGELDQVQPKVIVLLVGTNNFDDTADQVTEGIMVIVKAIRDRQPSTNLIVLGLLPRGEKPNKLRDKHSAINKRLAEELSSLPQVTFLKVDEKEFLTSEETISRDVMYDFLHLTSEVGYQKLCEPLLEEIQNLLGTFIKVSSTSYETSSIAGDLAGN</sequence>
<organism evidence="3 4">
    <name type="scientific">Candidula unifasciata</name>
    <dbReference type="NCBI Taxonomy" id="100452"/>
    <lineage>
        <taxon>Eukaryota</taxon>
        <taxon>Metazoa</taxon>
        <taxon>Spiralia</taxon>
        <taxon>Lophotrochozoa</taxon>
        <taxon>Mollusca</taxon>
        <taxon>Gastropoda</taxon>
        <taxon>Heterobranchia</taxon>
        <taxon>Euthyneura</taxon>
        <taxon>Panpulmonata</taxon>
        <taxon>Eupulmonata</taxon>
        <taxon>Stylommatophora</taxon>
        <taxon>Helicina</taxon>
        <taxon>Helicoidea</taxon>
        <taxon>Geomitridae</taxon>
        <taxon>Candidula</taxon>
    </lineage>
</organism>
<comment type="caution">
    <text evidence="3">The sequence shown here is derived from an EMBL/GenBank/DDBJ whole genome shotgun (WGS) entry which is preliminary data.</text>
</comment>
<dbReference type="PANTHER" id="PTHR11852:SF0">
    <property type="entry name" value="PLATELET-ACTIVATING FACTOR ACETYLHYDROLASE IB SUBUNIT BETA HOMOLOG"/>
    <property type="match status" value="1"/>
</dbReference>
<dbReference type="OrthoDB" id="505607at2759"/>
<evidence type="ECO:0000313" key="4">
    <source>
        <dbReference type="Proteomes" id="UP000678393"/>
    </source>
</evidence>
<dbReference type="PANTHER" id="PTHR11852">
    <property type="entry name" value="PLATELET-ACTIVATING FACTOR ACETYLHYDROLASE"/>
    <property type="match status" value="1"/>
</dbReference>
<dbReference type="InterPro" id="IPR013830">
    <property type="entry name" value="SGNH_hydro"/>
</dbReference>
<comment type="similarity">
    <text evidence="1">Belongs to the 'GDSL' lipolytic enzyme family. Platelet-activating factor acetylhydrolase IB beta/gamma subunits subfamily.</text>
</comment>
<protein>
    <recommendedName>
        <fullName evidence="2">SGNH hydrolase-type esterase domain-containing protein</fullName>
    </recommendedName>
</protein>
<gene>
    <name evidence="3" type="ORF">CUNI_LOCUS12841</name>
</gene>
<reference evidence="3" key="1">
    <citation type="submission" date="2021-04" db="EMBL/GenBank/DDBJ databases">
        <authorList>
            <consortium name="Molecular Ecology Group"/>
        </authorList>
    </citation>
    <scope>NUCLEOTIDE SEQUENCE</scope>
</reference>
<evidence type="ECO:0000259" key="2">
    <source>
        <dbReference type="Pfam" id="PF13472"/>
    </source>
</evidence>
<dbReference type="AlphaFoldDB" id="A0A8S3ZD27"/>
<feature type="domain" description="SGNH hydrolase-type esterase" evidence="2">
    <location>
        <begin position="42"/>
        <end position="198"/>
    </location>
</feature>
<accession>A0A8S3ZD27</accession>
<name>A0A8S3ZD27_9EUPU</name>
<dbReference type="SUPFAM" id="SSF52266">
    <property type="entry name" value="SGNH hydrolase"/>
    <property type="match status" value="1"/>
</dbReference>
<dbReference type="Gene3D" id="3.40.50.1110">
    <property type="entry name" value="SGNH hydrolase"/>
    <property type="match status" value="1"/>
</dbReference>
<dbReference type="CDD" id="cd01820">
    <property type="entry name" value="PAF_acetylesterase_like"/>
    <property type="match status" value="1"/>
</dbReference>
<dbReference type="EMBL" id="CAJHNH020002635">
    <property type="protein sequence ID" value="CAG5127283.1"/>
    <property type="molecule type" value="Genomic_DNA"/>
</dbReference>
<dbReference type="Proteomes" id="UP000678393">
    <property type="component" value="Unassembled WGS sequence"/>
</dbReference>
<dbReference type="Pfam" id="PF13472">
    <property type="entry name" value="Lipase_GDSL_2"/>
    <property type="match status" value="1"/>
</dbReference>
<proteinExistence type="inferred from homology"/>
<keyword evidence="4" id="KW-1185">Reference proteome</keyword>
<evidence type="ECO:0000313" key="3">
    <source>
        <dbReference type="EMBL" id="CAG5127283.1"/>
    </source>
</evidence>
<dbReference type="InterPro" id="IPR036514">
    <property type="entry name" value="SGNH_hydro_sf"/>
</dbReference>
<evidence type="ECO:0000256" key="1">
    <source>
        <dbReference type="ARBA" id="ARBA00038184"/>
    </source>
</evidence>